<protein>
    <submittedName>
        <fullName evidence="1">Uncharacterized protein</fullName>
    </submittedName>
</protein>
<sequence>MTLTIHGLTLELNGHHFYASSAGGRGLFLQFRTGAPLWDFERRTAGCSSSGSAGVEVWGLGMHLVIDGKATGAALGQA</sequence>
<dbReference type="Proteomes" id="UP001501627">
    <property type="component" value="Unassembled WGS sequence"/>
</dbReference>
<reference evidence="2" key="1">
    <citation type="journal article" date="2019" name="Int. J. Syst. Evol. Microbiol.">
        <title>The Global Catalogue of Microorganisms (GCM) 10K type strain sequencing project: providing services to taxonomists for standard genome sequencing and annotation.</title>
        <authorList>
            <consortium name="The Broad Institute Genomics Platform"/>
            <consortium name="The Broad Institute Genome Sequencing Center for Infectious Disease"/>
            <person name="Wu L."/>
            <person name="Ma J."/>
        </authorList>
    </citation>
    <scope>NUCLEOTIDE SEQUENCE [LARGE SCALE GENOMIC DNA]</scope>
    <source>
        <strain evidence="2">JCM 17561</strain>
    </source>
</reference>
<comment type="caution">
    <text evidence="1">The sequence shown here is derived from an EMBL/GenBank/DDBJ whole genome shotgun (WGS) entry which is preliminary data.</text>
</comment>
<gene>
    <name evidence="1" type="ORF">GCM10022279_25480</name>
</gene>
<name>A0ABP7RQ63_9BURK</name>
<keyword evidence="2" id="KW-1185">Reference proteome</keyword>
<evidence type="ECO:0000313" key="2">
    <source>
        <dbReference type="Proteomes" id="UP001501627"/>
    </source>
</evidence>
<proteinExistence type="predicted"/>
<organism evidence="1 2">
    <name type="scientific">Comamonas faecalis</name>
    <dbReference type="NCBI Taxonomy" id="1387849"/>
    <lineage>
        <taxon>Bacteria</taxon>
        <taxon>Pseudomonadati</taxon>
        <taxon>Pseudomonadota</taxon>
        <taxon>Betaproteobacteria</taxon>
        <taxon>Burkholderiales</taxon>
        <taxon>Comamonadaceae</taxon>
        <taxon>Comamonas</taxon>
    </lineage>
</organism>
<accession>A0ABP7RQ63</accession>
<dbReference type="EMBL" id="BAABBP010000025">
    <property type="protein sequence ID" value="GAA4000577.1"/>
    <property type="molecule type" value="Genomic_DNA"/>
</dbReference>
<evidence type="ECO:0000313" key="1">
    <source>
        <dbReference type="EMBL" id="GAA4000577.1"/>
    </source>
</evidence>